<dbReference type="InterPro" id="IPR007016">
    <property type="entry name" value="O-antigen_ligase-rel_domated"/>
</dbReference>
<sequence>MRLLADDSYFETIKVSKVALLKVVLILFSCAISVVHIESFYYQYNYPKWVVFDLFCIFLISLSVYFSPRISVNIVSLLVGLLSLYMLFSLMWVPNRFEGIQFIIRFLAAVISIFTLASLIKKERLIDILTESVFYSSVVFCVVLAYERYWLGIPYGNTNFSPIGFVNYLGQVLNIWIPILVLSIYIKRKSIAHLVLGLASLMLLMNLLVESNTRGTILGLLSAEILVLLLVLIKTKKFAFKYLSISFVFVLAVGTFSYWKNSGTGKLEEQVQSIQNMDTGRDNIFLNTLDMVKDNPFGVGVNNFEFVHQKYAKAGTSESSPYVSRYQVLLSPYNIILKFYSELGLIGGSLFALLYGWVLFRALRNLLNGNFIDAWIFMAVFSLSFHAMFSSVYLTPVSLFFSVILFSVVFSKEKPNTQFTSIGKRRSILILLPVALSLTYLSVVKTASGYLTAKGARLGETSLVEKALKINPQDYFAAVRLSDLYLYKERNKDAALKSLEHAINLYPYHVYLLIRAAELSLQLGLTEKAKKYKQRALDIYPSNYRASVIDTEGK</sequence>
<evidence type="ECO:0000256" key="5">
    <source>
        <dbReference type="SAM" id="Phobius"/>
    </source>
</evidence>
<feature type="domain" description="O-antigen ligase-related" evidence="6">
    <location>
        <begin position="200"/>
        <end position="351"/>
    </location>
</feature>
<keyword evidence="2 5" id="KW-0812">Transmembrane</keyword>
<feature type="transmembrane region" description="Helical" evidence="5">
    <location>
        <begin position="240"/>
        <end position="259"/>
    </location>
</feature>
<dbReference type="Proteomes" id="UP000031327">
    <property type="component" value="Unassembled WGS sequence"/>
</dbReference>
<dbReference type="AlphaFoldDB" id="A0A0C1MH49"/>
<dbReference type="EMBL" id="JWIC01000007">
    <property type="protein sequence ID" value="KID56249.1"/>
    <property type="molecule type" value="Genomic_DNA"/>
</dbReference>
<evidence type="ECO:0000256" key="2">
    <source>
        <dbReference type="ARBA" id="ARBA00022692"/>
    </source>
</evidence>
<dbReference type="PANTHER" id="PTHR37422:SF17">
    <property type="entry name" value="O-ANTIGEN LIGASE"/>
    <property type="match status" value="1"/>
</dbReference>
<evidence type="ECO:0000313" key="8">
    <source>
        <dbReference type="Proteomes" id="UP000031327"/>
    </source>
</evidence>
<feature type="transmembrane region" description="Helical" evidence="5">
    <location>
        <begin position="339"/>
        <end position="360"/>
    </location>
</feature>
<dbReference type="Gene3D" id="1.25.40.10">
    <property type="entry name" value="Tetratricopeptide repeat domain"/>
    <property type="match status" value="1"/>
</dbReference>
<reference evidence="7 8" key="1">
    <citation type="submission" date="2014-12" db="EMBL/GenBank/DDBJ databases">
        <title>Draft Genome Sequence of Pseudoalteromonas luteoviolacea HI1.</title>
        <authorList>
            <person name="Asahina A.Y."/>
            <person name="Hadfield M.G."/>
        </authorList>
    </citation>
    <scope>NUCLEOTIDE SEQUENCE [LARGE SCALE GENOMIC DNA]</scope>
    <source>
        <strain evidence="7 8">HI1</strain>
    </source>
</reference>
<feature type="transmembrane region" description="Helical" evidence="5">
    <location>
        <begin position="367"/>
        <end position="385"/>
    </location>
</feature>
<feature type="transmembrane region" description="Helical" evidence="5">
    <location>
        <begin position="430"/>
        <end position="453"/>
    </location>
</feature>
<feature type="transmembrane region" description="Helical" evidence="5">
    <location>
        <begin position="49"/>
        <end position="67"/>
    </location>
</feature>
<evidence type="ECO:0000256" key="3">
    <source>
        <dbReference type="ARBA" id="ARBA00022989"/>
    </source>
</evidence>
<dbReference type="OrthoDB" id="5903780at2"/>
<keyword evidence="3 5" id="KW-1133">Transmembrane helix</keyword>
<evidence type="ECO:0000256" key="4">
    <source>
        <dbReference type="ARBA" id="ARBA00023136"/>
    </source>
</evidence>
<protein>
    <recommendedName>
        <fullName evidence="6">O-antigen ligase-related domain-containing protein</fullName>
    </recommendedName>
</protein>
<comment type="caution">
    <text evidence="7">The sequence shown here is derived from an EMBL/GenBank/DDBJ whole genome shotgun (WGS) entry which is preliminary data.</text>
</comment>
<feature type="transmembrane region" description="Helical" evidence="5">
    <location>
        <begin position="163"/>
        <end position="184"/>
    </location>
</feature>
<dbReference type="InterPro" id="IPR051533">
    <property type="entry name" value="WaaL-like"/>
</dbReference>
<keyword evidence="4 5" id="KW-0472">Membrane</keyword>
<organism evidence="7 8">
    <name type="scientific">Pseudoalteromonas luteoviolacea</name>
    <dbReference type="NCBI Taxonomy" id="43657"/>
    <lineage>
        <taxon>Bacteria</taxon>
        <taxon>Pseudomonadati</taxon>
        <taxon>Pseudomonadota</taxon>
        <taxon>Gammaproteobacteria</taxon>
        <taxon>Alteromonadales</taxon>
        <taxon>Pseudoalteromonadaceae</taxon>
        <taxon>Pseudoalteromonas</taxon>
    </lineage>
</organism>
<evidence type="ECO:0000256" key="1">
    <source>
        <dbReference type="ARBA" id="ARBA00004141"/>
    </source>
</evidence>
<dbReference type="SUPFAM" id="SSF48452">
    <property type="entry name" value="TPR-like"/>
    <property type="match status" value="1"/>
</dbReference>
<proteinExistence type="predicted"/>
<gene>
    <name evidence="7" type="ORF">JF50_18485</name>
</gene>
<evidence type="ECO:0000313" key="7">
    <source>
        <dbReference type="EMBL" id="KID56249.1"/>
    </source>
</evidence>
<feature type="transmembrane region" description="Helical" evidence="5">
    <location>
        <begin position="191"/>
        <end position="209"/>
    </location>
</feature>
<dbReference type="RefSeq" id="WP_039610822.1">
    <property type="nucleotide sequence ID" value="NZ_JWIC01000007.1"/>
</dbReference>
<feature type="transmembrane region" description="Helical" evidence="5">
    <location>
        <begin position="99"/>
        <end position="120"/>
    </location>
</feature>
<comment type="subcellular location">
    <subcellularLocation>
        <location evidence="1">Membrane</location>
        <topology evidence="1">Multi-pass membrane protein</topology>
    </subcellularLocation>
</comment>
<feature type="transmembrane region" description="Helical" evidence="5">
    <location>
        <begin position="20"/>
        <end position="37"/>
    </location>
</feature>
<dbReference type="GO" id="GO:0016020">
    <property type="term" value="C:membrane"/>
    <property type="evidence" value="ECO:0007669"/>
    <property type="project" value="UniProtKB-SubCell"/>
</dbReference>
<accession>A0A0C1MH49</accession>
<dbReference type="InterPro" id="IPR011990">
    <property type="entry name" value="TPR-like_helical_dom_sf"/>
</dbReference>
<dbReference type="Pfam" id="PF04932">
    <property type="entry name" value="Wzy_C"/>
    <property type="match status" value="1"/>
</dbReference>
<feature type="transmembrane region" description="Helical" evidence="5">
    <location>
        <begin position="215"/>
        <end position="233"/>
    </location>
</feature>
<name>A0A0C1MH49_9GAMM</name>
<feature type="transmembrane region" description="Helical" evidence="5">
    <location>
        <begin position="132"/>
        <end position="151"/>
    </location>
</feature>
<feature type="transmembrane region" description="Helical" evidence="5">
    <location>
        <begin position="74"/>
        <end position="93"/>
    </location>
</feature>
<feature type="transmembrane region" description="Helical" evidence="5">
    <location>
        <begin position="391"/>
        <end position="410"/>
    </location>
</feature>
<dbReference type="PANTHER" id="PTHR37422">
    <property type="entry name" value="TEICHURONIC ACID BIOSYNTHESIS PROTEIN TUAE"/>
    <property type="match status" value="1"/>
</dbReference>
<evidence type="ECO:0000259" key="6">
    <source>
        <dbReference type="Pfam" id="PF04932"/>
    </source>
</evidence>